<comment type="subcellular location">
    <subcellularLocation>
        <location evidence="1">Cytoplasm</location>
    </subcellularLocation>
</comment>
<sequence length="250" mass="27782">MSDSQRSQEYLALARTLIERVEAGDDPGMQETVDELTRLRESELFQEIGQLTRELHEALKSFRVDSRLTDIAASEIPDARERLNHVIEVTSRAAHRTLEAVETSLPLADEVAARAGTLHERWQQFRRRELSADDFRGLSHDIEAFLAAAADNGKTLHNALSEALMAQDYQDITGQIIRRVITLVQEVEDGLVELVRISGARIAEEKPRAADKADERAEQQLSGPAVPGQDDDDVVSGQDDVDDLLSSLGF</sequence>
<keyword evidence="6" id="KW-0283">Flagellar rotation</keyword>
<evidence type="ECO:0000256" key="8">
    <source>
        <dbReference type="ARBA" id="ARBA00022912"/>
    </source>
</evidence>
<dbReference type="GO" id="GO:0006935">
    <property type="term" value="P:chemotaxis"/>
    <property type="evidence" value="ECO:0007669"/>
    <property type="project" value="UniProtKB-KW"/>
</dbReference>
<keyword evidence="8" id="KW-0904">Protein phosphatase</keyword>
<dbReference type="Pfam" id="PF04344">
    <property type="entry name" value="CheZ"/>
    <property type="match status" value="1"/>
</dbReference>
<keyword evidence="4" id="KW-0963">Cytoplasm</keyword>
<evidence type="ECO:0000313" key="11">
    <source>
        <dbReference type="EMBL" id="QEA03739.1"/>
    </source>
</evidence>
<dbReference type="InterPro" id="IPR007439">
    <property type="entry name" value="Chemotax_Pase_CheZ"/>
</dbReference>
<dbReference type="InterPro" id="IPR050992">
    <property type="entry name" value="CheZ_family_phosphatases"/>
</dbReference>
<evidence type="ECO:0000256" key="7">
    <source>
        <dbReference type="ARBA" id="ARBA00022801"/>
    </source>
</evidence>
<evidence type="ECO:0000256" key="4">
    <source>
        <dbReference type="ARBA" id="ARBA00022490"/>
    </source>
</evidence>
<dbReference type="PANTHER" id="PTHR43693">
    <property type="entry name" value="PROTEIN PHOSPHATASE CHEZ"/>
    <property type="match status" value="1"/>
</dbReference>
<protein>
    <recommendedName>
        <fullName evidence="3">Protein phosphatase CheZ</fullName>
    </recommendedName>
    <alternativeName>
        <fullName evidence="9">Chemotaxis protein CheZ</fullName>
    </alternativeName>
</protein>
<evidence type="ECO:0000256" key="5">
    <source>
        <dbReference type="ARBA" id="ARBA00022500"/>
    </source>
</evidence>
<gene>
    <name evidence="11" type="primary">cheZ</name>
    <name evidence="11" type="ORF">KBTEX_00039</name>
</gene>
<dbReference type="SUPFAM" id="SSF75708">
    <property type="entry name" value="Chemotaxis phosphatase CheZ"/>
    <property type="match status" value="1"/>
</dbReference>
<dbReference type="GO" id="GO:0097588">
    <property type="term" value="P:archaeal or bacterial-type flagellum-dependent cell motility"/>
    <property type="evidence" value="ECO:0007669"/>
    <property type="project" value="UniProtKB-KW"/>
</dbReference>
<keyword evidence="5" id="KW-0145">Chemotaxis</keyword>
<dbReference type="AlphaFoldDB" id="A0A5B8R4W4"/>
<keyword evidence="7 11" id="KW-0378">Hydrolase</keyword>
<proteinExistence type="inferred from homology"/>
<evidence type="ECO:0000256" key="10">
    <source>
        <dbReference type="SAM" id="MobiDB-lite"/>
    </source>
</evidence>
<name>A0A5B8R4W4_9ZZZZ</name>
<dbReference type="Gene3D" id="1.10.287.500">
    <property type="entry name" value="Helix hairpin bin"/>
    <property type="match status" value="1"/>
</dbReference>
<dbReference type="GO" id="GO:0004721">
    <property type="term" value="F:phosphoprotein phosphatase activity"/>
    <property type="evidence" value="ECO:0007669"/>
    <property type="project" value="UniProtKB-KW"/>
</dbReference>
<evidence type="ECO:0000256" key="9">
    <source>
        <dbReference type="ARBA" id="ARBA00029599"/>
    </source>
</evidence>
<dbReference type="PIRSF" id="PIRSF002884">
    <property type="entry name" value="CheZ"/>
    <property type="match status" value="1"/>
</dbReference>
<organism evidence="11">
    <name type="scientific">uncultured organism</name>
    <dbReference type="NCBI Taxonomy" id="155900"/>
    <lineage>
        <taxon>unclassified sequences</taxon>
        <taxon>environmental samples</taxon>
    </lineage>
</organism>
<evidence type="ECO:0000256" key="1">
    <source>
        <dbReference type="ARBA" id="ARBA00004496"/>
    </source>
</evidence>
<comment type="similarity">
    <text evidence="2">Belongs to the CheZ family.</text>
</comment>
<dbReference type="GO" id="GO:0050920">
    <property type="term" value="P:regulation of chemotaxis"/>
    <property type="evidence" value="ECO:0007669"/>
    <property type="project" value="InterPro"/>
</dbReference>
<feature type="compositionally biased region" description="Basic and acidic residues" evidence="10">
    <location>
        <begin position="205"/>
        <end position="218"/>
    </location>
</feature>
<feature type="region of interest" description="Disordered" evidence="10">
    <location>
        <begin position="205"/>
        <end position="250"/>
    </location>
</feature>
<dbReference type="PANTHER" id="PTHR43693:SF1">
    <property type="entry name" value="PROTEIN PHOSPHATASE CHEZ"/>
    <property type="match status" value="1"/>
</dbReference>
<evidence type="ECO:0000256" key="2">
    <source>
        <dbReference type="ARBA" id="ARBA00005908"/>
    </source>
</evidence>
<dbReference type="EMBL" id="MN079076">
    <property type="protein sequence ID" value="QEA03739.1"/>
    <property type="molecule type" value="Genomic_DNA"/>
</dbReference>
<accession>A0A5B8R4W4</accession>
<feature type="compositionally biased region" description="Acidic residues" evidence="10">
    <location>
        <begin position="229"/>
        <end position="243"/>
    </location>
</feature>
<reference evidence="11" key="1">
    <citation type="submission" date="2019-06" db="EMBL/GenBank/DDBJ databases">
        <authorList>
            <person name="Murdoch R.W."/>
            <person name="Fathepure B."/>
        </authorList>
    </citation>
    <scope>NUCLEOTIDE SEQUENCE</scope>
</reference>
<evidence type="ECO:0000256" key="6">
    <source>
        <dbReference type="ARBA" id="ARBA00022779"/>
    </source>
</evidence>
<evidence type="ECO:0000256" key="3">
    <source>
        <dbReference type="ARBA" id="ARBA00018484"/>
    </source>
</evidence>